<keyword evidence="3" id="KW-1185">Reference proteome</keyword>
<dbReference type="Proteomes" id="UP001165121">
    <property type="component" value="Unassembled WGS sequence"/>
</dbReference>
<accession>A0A9W7CYQ9</accession>
<organism evidence="2 3">
    <name type="scientific">Phytophthora fragariaefolia</name>
    <dbReference type="NCBI Taxonomy" id="1490495"/>
    <lineage>
        <taxon>Eukaryota</taxon>
        <taxon>Sar</taxon>
        <taxon>Stramenopiles</taxon>
        <taxon>Oomycota</taxon>
        <taxon>Peronosporomycetes</taxon>
        <taxon>Peronosporales</taxon>
        <taxon>Peronosporaceae</taxon>
        <taxon>Phytophthora</taxon>
    </lineage>
</organism>
<protein>
    <submittedName>
        <fullName evidence="2">Unnamed protein product</fullName>
    </submittedName>
</protein>
<comment type="caution">
    <text evidence="2">The sequence shown here is derived from an EMBL/GenBank/DDBJ whole genome shotgun (WGS) entry which is preliminary data.</text>
</comment>
<dbReference type="EMBL" id="BSXT01002236">
    <property type="protein sequence ID" value="GMF47885.1"/>
    <property type="molecule type" value="Genomic_DNA"/>
</dbReference>
<name>A0A9W7CYQ9_9STRA</name>
<feature type="region of interest" description="Disordered" evidence="1">
    <location>
        <begin position="30"/>
        <end position="52"/>
    </location>
</feature>
<evidence type="ECO:0000313" key="3">
    <source>
        <dbReference type="Proteomes" id="UP001165121"/>
    </source>
</evidence>
<sequence>MPDAIDLIRACMILHNMAIADPIPAEWIHPEPSSSGEVDDDEGLLSCDGTTSADPREYLRDLVFDNRF</sequence>
<dbReference type="OrthoDB" id="10528518at2759"/>
<proteinExistence type="predicted"/>
<dbReference type="AlphaFoldDB" id="A0A9W7CYQ9"/>
<evidence type="ECO:0000313" key="2">
    <source>
        <dbReference type="EMBL" id="GMF47885.1"/>
    </source>
</evidence>
<evidence type="ECO:0000256" key="1">
    <source>
        <dbReference type="SAM" id="MobiDB-lite"/>
    </source>
</evidence>
<gene>
    <name evidence="2" type="ORF">Pfra01_001825100</name>
</gene>
<reference evidence="2" key="1">
    <citation type="submission" date="2023-04" db="EMBL/GenBank/DDBJ databases">
        <title>Phytophthora fragariaefolia NBRC 109709.</title>
        <authorList>
            <person name="Ichikawa N."/>
            <person name="Sato H."/>
            <person name="Tonouchi N."/>
        </authorList>
    </citation>
    <scope>NUCLEOTIDE SEQUENCE</scope>
    <source>
        <strain evidence="2">NBRC 109709</strain>
    </source>
</reference>